<evidence type="ECO:0000256" key="1">
    <source>
        <dbReference type="SAM" id="MobiDB-lite"/>
    </source>
</evidence>
<comment type="caution">
    <text evidence="2">The sequence shown here is derived from an EMBL/GenBank/DDBJ whole genome shotgun (WGS) entry which is preliminary data.</text>
</comment>
<reference evidence="2 3" key="1">
    <citation type="journal article" date="2024" name="J Genomics">
        <title>Draft genome sequencing and assembly of Favolaschia claudopus CIRM-BRFM 2984 isolated from oak limbs.</title>
        <authorList>
            <person name="Navarro D."/>
            <person name="Drula E."/>
            <person name="Chaduli D."/>
            <person name="Cazenave R."/>
            <person name="Ahrendt S."/>
            <person name="Wang J."/>
            <person name="Lipzen A."/>
            <person name="Daum C."/>
            <person name="Barry K."/>
            <person name="Grigoriev I.V."/>
            <person name="Favel A."/>
            <person name="Rosso M.N."/>
            <person name="Martin F."/>
        </authorList>
    </citation>
    <scope>NUCLEOTIDE SEQUENCE [LARGE SCALE GENOMIC DNA]</scope>
    <source>
        <strain evidence="2 3">CIRM-BRFM 2984</strain>
    </source>
</reference>
<proteinExistence type="predicted"/>
<keyword evidence="3" id="KW-1185">Reference proteome</keyword>
<gene>
    <name evidence="2" type="ORF">R3P38DRAFT_3275028</name>
</gene>
<accession>A0AAW0AX45</accession>
<name>A0AAW0AX45_9AGAR</name>
<feature type="region of interest" description="Disordered" evidence="1">
    <location>
        <begin position="339"/>
        <end position="360"/>
    </location>
</feature>
<organism evidence="2 3">
    <name type="scientific">Favolaschia claudopus</name>
    <dbReference type="NCBI Taxonomy" id="2862362"/>
    <lineage>
        <taxon>Eukaryota</taxon>
        <taxon>Fungi</taxon>
        <taxon>Dikarya</taxon>
        <taxon>Basidiomycota</taxon>
        <taxon>Agaricomycotina</taxon>
        <taxon>Agaricomycetes</taxon>
        <taxon>Agaricomycetidae</taxon>
        <taxon>Agaricales</taxon>
        <taxon>Marasmiineae</taxon>
        <taxon>Mycenaceae</taxon>
        <taxon>Favolaschia</taxon>
    </lineage>
</organism>
<dbReference type="EMBL" id="JAWWNJ010000048">
    <property type="protein sequence ID" value="KAK7017157.1"/>
    <property type="molecule type" value="Genomic_DNA"/>
</dbReference>
<evidence type="ECO:0000313" key="3">
    <source>
        <dbReference type="Proteomes" id="UP001362999"/>
    </source>
</evidence>
<evidence type="ECO:0000313" key="2">
    <source>
        <dbReference type="EMBL" id="KAK7017157.1"/>
    </source>
</evidence>
<protein>
    <submittedName>
        <fullName evidence="2">Uncharacterized protein</fullName>
    </submittedName>
</protein>
<dbReference type="Proteomes" id="UP001362999">
    <property type="component" value="Unassembled WGS sequence"/>
</dbReference>
<sequence>MVNDSFGRIGTTRRKFTAQGAGELQGPSRIFTDDWKFALLWFLSISGVYPACLHYARRLCTTALFYLSRYTYTQLPLAARPRPFFPTSSPPSLWPIPDVLYKLVTAMKEDFGDVVTMSGDIHESCGMRRIGVDVYLGQSNIGHVPAGLLDMKAIMDVQRRRGEWVQCPLSHRGHRLYDLILDYIPTHHPGLNSFLPYDLCVGYRYLLASPSSQSPLPFPSLPHPLLKSTLPTTHPRLHLPYLPRLSSTRSPTTFSLTHPYSHTHPSLPSSSTVVDTPITVSTYDLHIYRVFTYARCMRVSIPRYSPLLRYVPSPFPHPFPSPTRRIPPSPHVAASSIPYAPTHSVSPRPSRLVPDPRPAPQTHLRRSIVIEGVVTAMHALLFIDEATHTSSRARALAADPLWLRFGAYRGA</sequence>
<dbReference type="AlphaFoldDB" id="A0AAW0AX45"/>